<feature type="region of interest" description="Disordered" evidence="1">
    <location>
        <begin position="90"/>
        <end position="137"/>
    </location>
</feature>
<keyword evidence="2" id="KW-1133">Transmembrane helix</keyword>
<feature type="transmembrane region" description="Helical" evidence="2">
    <location>
        <begin position="32"/>
        <end position="51"/>
    </location>
</feature>
<feature type="compositionally biased region" description="Acidic residues" evidence="1">
    <location>
        <begin position="96"/>
        <end position="131"/>
    </location>
</feature>
<sequence>MMRIYAAFVAQLASDMPQHVARAEKNIMRNIWLWLCLLLWIACALLTGYYAHYYWQQRHPNVKSEVTAKPEQEYHLSEMHYVFKKQPLPARLAPDVPDDQPVDEDADTPAYDNADDTATDDAAAEADDMPSEEQLRKDALREQVQKALAEIGD</sequence>
<organism evidence="3 4">
    <name type="scientific">Scandinavium goeteborgense</name>
    <dbReference type="NCBI Taxonomy" id="1851514"/>
    <lineage>
        <taxon>Bacteria</taxon>
        <taxon>Pseudomonadati</taxon>
        <taxon>Pseudomonadota</taxon>
        <taxon>Gammaproteobacteria</taxon>
        <taxon>Enterobacterales</taxon>
        <taxon>Enterobacteriaceae</taxon>
        <taxon>Scandinavium</taxon>
    </lineage>
</organism>
<name>A0A4R6DTS4_SCAGO</name>
<dbReference type="Proteomes" id="UP000295530">
    <property type="component" value="Unassembled WGS sequence"/>
</dbReference>
<proteinExistence type="predicted"/>
<dbReference type="AlphaFoldDB" id="A0A4R6DTS4"/>
<reference evidence="3 4" key="1">
    <citation type="submission" date="2019-03" db="EMBL/GenBank/DDBJ databases">
        <title>Genomic analyses of the natural microbiome of Caenorhabditis elegans.</title>
        <authorList>
            <person name="Samuel B."/>
        </authorList>
    </citation>
    <scope>NUCLEOTIDE SEQUENCE [LARGE SCALE GENOMIC DNA]</scope>
    <source>
        <strain evidence="3 4">BIGb0156</strain>
    </source>
</reference>
<evidence type="ECO:0000313" key="4">
    <source>
        <dbReference type="Proteomes" id="UP000295530"/>
    </source>
</evidence>
<dbReference type="RefSeq" id="WP_133462424.1">
    <property type="nucleotide sequence ID" value="NZ_SNVX01000026.1"/>
</dbReference>
<comment type="caution">
    <text evidence="3">The sequence shown here is derived from an EMBL/GenBank/DDBJ whole genome shotgun (WGS) entry which is preliminary data.</text>
</comment>
<keyword evidence="2" id="KW-0812">Transmembrane</keyword>
<keyword evidence="4" id="KW-1185">Reference proteome</keyword>
<dbReference type="EMBL" id="SNVX01000026">
    <property type="protein sequence ID" value="TDN48570.1"/>
    <property type="molecule type" value="Genomic_DNA"/>
</dbReference>
<gene>
    <name evidence="3" type="ORF">EC847_12617</name>
</gene>
<evidence type="ECO:0000256" key="2">
    <source>
        <dbReference type="SAM" id="Phobius"/>
    </source>
</evidence>
<evidence type="ECO:0000256" key="1">
    <source>
        <dbReference type="SAM" id="MobiDB-lite"/>
    </source>
</evidence>
<keyword evidence="2" id="KW-0472">Membrane</keyword>
<accession>A0A4R6DTS4</accession>
<evidence type="ECO:0000313" key="3">
    <source>
        <dbReference type="EMBL" id="TDN48570.1"/>
    </source>
</evidence>
<dbReference type="OrthoDB" id="6595086at2"/>
<protein>
    <submittedName>
        <fullName evidence="3">Type II secretion system protein B</fullName>
    </submittedName>
</protein>